<protein>
    <recommendedName>
        <fullName evidence="4">2-methoxy-6-polyprenyl-1,4-benzoquinol methylase, mitochondrial</fullName>
        <ecNumber evidence="4">2.1.1.201</ecNumber>
    </recommendedName>
    <alternativeName>
        <fullName evidence="4">Ubiquinone biosynthesis methyltransferase COQ5</fullName>
    </alternativeName>
</protein>
<name>C5KJ96_PERM5</name>
<feature type="transmembrane region" description="Helical" evidence="5">
    <location>
        <begin position="7"/>
        <end position="29"/>
    </location>
</feature>
<feature type="binding site" evidence="4">
    <location>
        <begin position="153"/>
        <end position="154"/>
    </location>
    <ligand>
        <name>S-adenosyl-L-methionine</name>
        <dbReference type="ChEBI" id="CHEBI:59789"/>
    </ligand>
</feature>
<keyword evidence="6" id="KW-0830">Ubiquinone</keyword>
<keyword evidence="3 4" id="KW-0949">S-adenosyl-L-methionine</keyword>
<comment type="similarity">
    <text evidence="4">Belongs to the class I-like SAM-binding methyltransferase superfamily. MenG/UbiE family.</text>
</comment>
<dbReference type="EC" id="2.1.1.201" evidence="4"/>
<dbReference type="PANTHER" id="PTHR43591">
    <property type="entry name" value="METHYLTRANSFERASE"/>
    <property type="match status" value="1"/>
</dbReference>
<dbReference type="InterPro" id="IPR029063">
    <property type="entry name" value="SAM-dependent_MTases_sf"/>
</dbReference>
<dbReference type="HAMAP" id="MF_01813">
    <property type="entry name" value="MenG_UbiE_methyltr"/>
    <property type="match status" value="1"/>
</dbReference>
<dbReference type="Proteomes" id="UP000007800">
    <property type="component" value="Unassembled WGS sequence"/>
</dbReference>
<evidence type="ECO:0000256" key="4">
    <source>
        <dbReference type="HAMAP-Rule" id="MF_03191"/>
    </source>
</evidence>
<dbReference type="GO" id="GO:0031314">
    <property type="term" value="C:extrinsic component of mitochondrial inner membrane"/>
    <property type="evidence" value="ECO:0007669"/>
    <property type="project" value="UniProtKB-UniRule"/>
</dbReference>
<comment type="subunit">
    <text evidence="4">Component of a multi-subunit COQ enzyme complex.</text>
</comment>
<feature type="binding site" evidence="4">
    <location>
        <position position="125"/>
    </location>
    <ligand>
        <name>S-adenosyl-L-methionine</name>
        <dbReference type="ChEBI" id="CHEBI:59789"/>
    </ligand>
</feature>
<dbReference type="GO" id="GO:0008425">
    <property type="term" value="F:2-methoxy-6-polyprenyl-1,4-benzoquinol methyltransferase activity"/>
    <property type="evidence" value="ECO:0007669"/>
    <property type="project" value="UniProtKB-UniRule"/>
</dbReference>
<dbReference type="Pfam" id="PF01209">
    <property type="entry name" value="Ubie_methyltran"/>
    <property type="match status" value="1"/>
</dbReference>
<feature type="binding site" evidence="4">
    <location>
        <position position="105"/>
    </location>
    <ligand>
        <name>S-adenosyl-L-methionine</name>
        <dbReference type="ChEBI" id="CHEBI:59789"/>
    </ligand>
</feature>
<evidence type="ECO:0000313" key="6">
    <source>
        <dbReference type="EMBL" id="EER15398.1"/>
    </source>
</evidence>
<reference evidence="6 7" key="1">
    <citation type="submission" date="2008-07" db="EMBL/GenBank/DDBJ databases">
        <authorList>
            <person name="El-Sayed N."/>
            <person name="Caler E."/>
            <person name="Inman J."/>
            <person name="Amedeo P."/>
            <person name="Hass B."/>
            <person name="Wortman J."/>
        </authorList>
    </citation>
    <scope>NUCLEOTIDE SEQUENCE [LARGE SCALE GENOMIC DNA]</scope>
    <source>
        <strain evidence="7">ATCC 50983 / TXsc</strain>
    </source>
</reference>
<dbReference type="GO" id="GO:0032259">
    <property type="term" value="P:methylation"/>
    <property type="evidence" value="ECO:0007669"/>
    <property type="project" value="UniProtKB-KW"/>
</dbReference>
<dbReference type="PROSITE" id="PS51608">
    <property type="entry name" value="SAM_MT_UBIE"/>
    <property type="match status" value="1"/>
</dbReference>
<dbReference type="RefSeq" id="XP_002783602.1">
    <property type="nucleotide sequence ID" value="XM_002783556.1"/>
</dbReference>
<evidence type="ECO:0000256" key="1">
    <source>
        <dbReference type="ARBA" id="ARBA00022603"/>
    </source>
</evidence>
<dbReference type="SUPFAM" id="SSF53335">
    <property type="entry name" value="S-adenosyl-L-methionine-dependent methyltransferases"/>
    <property type="match status" value="1"/>
</dbReference>
<comment type="pathway">
    <text evidence="4">Cofactor biosynthesis; ubiquinone biosynthesis.</text>
</comment>
<comment type="function">
    <text evidence="4">Methyltransferase required for the conversion of 2-polyprenyl-6-methoxy-1,4-benzoquinol (DDMQH2) to 2-polyprenyl-3-methyl-6-methoxy-1,4-benzoquinol (DMQH2).</text>
</comment>
<evidence type="ECO:0000313" key="7">
    <source>
        <dbReference type="Proteomes" id="UP000007800"/>
    </source>
</evidence>
<keyword evidence="1 4" id="KW-0489">Methyltransferase</keyword>
<comment type="catalytic activity">
    <reaction evidence="4">
        <text>a 2-methoxy-6-(all-trans-polyprenyl)benzene-1,4-diol + S-adenosyl-L-methionine = a 5-methoxy-2-methyl-3-(all-trans-polyprenyl)benzene-1,4-diol + S-adenosyl-L-homocysteine + H(+)</text>
        <dbReference type="Rhea" id="RHEA:28286"/>
        <dbReference type="Rhea" id="RHEA-COMP:10858"/>
        <dbReference type="Rhea" id="RHEA-COMP:10859"/>
        <dbReference type="ChEBI" id="CHEBI:15378"/>
        <dbReference type="ChEBI" id="CHEBI:57856"/>
        <dbReference type="ChEBI" id="CHEBI:59789"/>
        <dbReference type="ChEBI" id="CHEBI:84166"/>
        <dbReference type="ChEBI" id="CHEBI:84167"/>
        <dbReference type="EC" id="2.1.1.201"/>
    </reaction>
</comment>
<evidence type="ECO:0000256" key="5">
    <source>
        <dbReference type="SAM" id="Phobius"/>
    </source>
</evidence>
<comment type="subcellular location">
    <subcellularLocation>
        <location evidence="4">Mitochondrion inner membrane</location>
        <topology evidence="4">Peripheral membrane protein</topology>
        <orientation evidence="4">Matrix side</orientation>
    </subcellularLocation>
</comment>
<gene>
    <name evidence="6" type="ORF">Pmar_PMAR018750</name>
</gene>
<accession>C5KJ96</accession>
<evidence type="ECO:0000256" key="2">
    <source>
        <dbReference type="ARBA" id="ARBA00022679"/>
    </source>
</evidence>
<dbReference type="InterPro" id="IPR004033">
    <property type="entry name" value="UbiE/COQ5_MeTrFase"/>
</dbReference>
<keyword evidence="4" id="KW-0831">Ubiquinone biosynthesis</keyword>
<dbReference type="InParanoid" id="C5KJ96"/>
<dbReference type="PANTHER" id="PTHR43591:SF24">
    <property type="entry name" value="2-METHOXY-6-POLYPRENYL-1,4-BENZOQUINOL METHYLASE, MITOCHONDRIAL"/>
    <property type="match status" value="1"/>
</dbReference>
<keyword evidence="5" id="KW-1133">Transmembrane helix</keyword>
<keyword evidence="5" id="KW-0812">Transmembrane</keyword>
<evidence type="ECO:0000256" key="3">
    <source>
        <dbReference type="ARBA" id="ARBA00022691"/>
    </source>
</evidence>
<dbReference type="AlphaFoldDB" id="C5KJ96"/>
<sequence length="286" mass="31516">MAATISCLRICWIIALLIPLALVLVNTLLERTFDSIITTSVASSHDPNEEQQRFGSGKMFDHIAEYYDMGNRAMSLGLDQGWRRAMLEALSLRSDDKLLDLATGTGDVAIMAAHMANLSNVRGIDPSVGMVSVGKDKVIAEDLDKRVFLEVGDAQNLTTVPDQSIDKITMSFGIRNVPDRPRALREMSRVLVSSPDSLVGILEFTAPTGTILAPIAKYFVRYVVPILGGLVSGNMDEYRYLEKSIFEFPTPEEFTNIINANGLKVIKVEHFVSGVVQLYIAQKAYN</sequence>
<dbReference type="NCBIfam" id="TIGR01934">
    <property type="entry name" value="MenG_MenH_UbiE"/>
    <property type="match status" value="1"/>
</dbReference>
<keyword evidence="4" id="KW-0496">Mitochondrion</keyword>
<organism evidence="7">
    <name type="scientific">Perkinsus marinus (strain ATCC 50983 / TXsc)</name>
    <dbReference type="NCBI Taxonomy" id="423536"/>
    <lineage>
        <taxon>Eukaryota</taxon>
        <taxon>Sar</taxon>
        <taxon>Alveolata</taxon>
        <taxon>Perkinsozoa</taxon>
        <taxon>Perkinsea</taxon>
        <taxon>Perkinsida</taxon>
        <taxon>Perkinsidae</taxon>
        <taxon>Perkinsus</taxon>
    </lineage>
</organism>
<dbReference type="GeneID" id="9046142"/>
<dbReference type="CDD" id="cd02440">
    <property type="entry name" value="AdoMet_MTases"/>
    <property type="match status" value="1"/>
</dbReference>
<dbReference type="OrthoDB" id="6329284at2759"/>
<dbReference type="Gene3D" id="3.40.50.150">
    <property type="entry name" value="Vaccinia Virus protein VP39"/>
    <property type="match status" value="1"/>
</dbReference>
<dbReference type="EMBL" id="GG673601">
    <property type="protein sequence ID" value="EER15398.1"/>
    <property type="molecule type" value="Genomic_DNA"/>
</dbReference>
<keyword evidence="2 4" id="KW-0808">Transferase</keyword>
<dbReference type="FunCoup" id="C5KJ96">
    <property type="interactions" value="449"/>
</dbReference>
<feature type="binding site" evidence="4">
    <location>
        <position position="171"/>
    </location>
    <ligand>
        <name>S-adenosyl-L-methionine</name>
        <dbReference type="ChEBI" id="CHEBI:59789"/>
    </ligand>
</feature>
<proteinExistence type="inferred from homology"/>
<dbReference type="UniPathway" id="UPA00232"/>
<keyword evidence="7" id="KW-1185">Reference proteome</keyword>
<keyword evidence="4" id="KW-0999">Mitochondrion inner membrane</keyword>
<dbReference type="OMA" id="RYYWDTI"/>
<keyword evidence="4 5" id="KW-0472">Membrane</keyword>